<dbReference type="GO" id="GO:0016020">
    <property type="term" value="C:membrane"/>
    <property type="evidence" value="ECO:0007669"/>
    <property type="project" value="UniProtKB-SubCell"/>
</dbReference>
<evidence type="ECO:0000256" key="11">
    <source>
        <dbReference type="ARBA" id="ARBA00023136"/>
    </source>
</evidence>
<keyword evidence="9" id="KW-0862">Zinc</keyword>
<keyword evidence="11" id="KW-0472">Membrane</keyword>
<evidence type="ECO:0000256" key="12">
    <source>
        <dbReference type="PROSITE-ProRule" id="PRU00175"/>
    </source>
</evidence>
<evidence type="ECO:0000256" key="4">
    <source>
        <dbReference type="ARBA" id="ARBA00022679"/>
    </source>
</evidence>
<keyword evidence="7 12" id="KW-0863">Zinc-finger</keyword>
<dbReference type="InterPro" id="IPR013083">
    <property type="entry name" value="Znf_RING/FYVE/PHD"/>
</dbReference>
<evidence type="ECO:0000256" key="9">
    <source>
        <dbReference type="ARBA" id="ARBA00022833"/>
    </source>
</evidence>
<evidence type="ECO:0000256" key="2">
    <source>
        <dbReference type="ARBA" id="ARBA00004370"/>
    </source>
</evidence>
<keyword evidence="4" id="KW-0808">Transferase</keyword>
<keyword evidence="5" id="KW-0812">Transmembrane</keyword>
<evidence type="ECO:0000256" key="7">
    <source>
        <dbReference type="ARBA" id="ARBA00022771"/>
    </source>
</evidence>
<dbReference type="Gene3D" id="3.30.40.10">
    <property type="entry name" value="Zinc/RING finger domain, C3HC4 (zinc finger)"/>
    <property type="match status" value="1"/>
</dbReference>
<dbReference type="InterPro" id="IPR046450">
    <property type="entry name" value="PA_dom_sf"/>
</dbReference>
<accession>A0A6G0XTF6</accession>
<dbReference type="SMART" id="SM00744">
    <property type="entry name" value="RINGv"/>
    <property type="match status" value="1"/>
</dbReference>
<dbReference type="PROSITE" id="PS50089">
    <property type="entry name" value="ZF_RING_2"/>
    <property type="match status" value="1"/>
</dbReference>
<dbReference type="SUPFAM" id="SSF57850">
    <property type="entry name" value="RING/U-box"/>
    <property type="match status" value="1"/>
</dbReference>
<dbReference type="SUPFAM" id="SSF52025">
    <property type="entry name" value="PA domain"/>
    <property type="match status" value="1"/>
</dbReference>
<evidence type="ECO:0000256" key="6">
    <source>
        <dbReference type="ARBA" id="ARBA00022723"/>
    </source>
</evidence>
<dbReference type="SMART" id="SM00184">
    <property type="entry name" value="RING"/>
    <property type="match status" value="1"/>
</dbReference>
<organism evidence="14 15">
    <name type="scientific">Aphanomyces euteiches</name>
    <dbReference type="NCBI Taxonomy" id="100861"/>
    <lineage>
        <taxon>Eukaryota</taxon>
        <taxon>Sar</taxon>
        <taxon>Stramenopiles</taxon>
        <taxon>Oomycota</taxon>
        <taxon>Saprolegniomycetes</taxon>
        <taxon>Saprolegniales</taxon>
        <taxon>Verrucalvaceae</taxon>
        <taxon>Aphanomyces</taxon>
    </lineage>
</organism>
<dbReference type="GO" id="GO:0008270">
    <property type="term" value="F:zinc ion binding"/>
    <property type="evidence" value="ECO:0007669"/>
    <property type="project" value="UniProtKB-KW"/>
</dbReference>
<keyword evidence="8" id="KW-0833">Ubl conjugation pathway</keyword>
<dbReference type="InterPro" id="IPR003137">
    <property type="entry name" value="PA_domain"/>
</dbReference>
<dbReference type="Proteomes" id="UP000481153">
    <property type="component" value="Unassembled WGS sequence"/>
</dbReference>
<dbReference type="EC" id="2.3.2.27" evidence="3"/>
<sequence>MASRPRELYCAVCQEVVPVLADDDRRCSACGANLQPPPSAATNAAADETNLTSFVNRLLQVWGIDPENPTSQPAADDAVARLNMFTAGQATTTEVAMVVRGIKGEVILIPADFGPCESIETCQLALAEPLHGNAPLVASVKDKIVVFERGVCTFASKIQRAQDAGARAVIIIQTFDVWPYTMTDSKGEGVGLSIPAFMISKSQGHGLLRYIQDHSDAEASIDVRKNARECVICQVDVEVGAEVVRMPCQHVFHTECIKQWLKIRNSCPICRVEIPAKNPQATSAQRNGDFLWSEWMS</sequence>
<dbReference type="Pfam" id="PF02225">
    <property type="entry name" value="PA"/>
    <property type="match status" value="1"/>
</dbReference>
<dbReference type="Gene3D" id="3.50.30.30">
    <property type="match status" value="1"/>
</dbReference>
<evidence type="ECO:0000259" key="13">
    <source>
        <dbReference type="PROSITE" id="PS50089"/>
    </source>
</evidence>
<dbReference type="InterPro" id="IPR045191">
    <property type="entry name" value="MBR1/2-like"/>
</dbReference>
<gene>
    <name evidence="14" type="ORF">Ae201684_001557</name>
</gene>
<dbReference type="PANTHER" id="PTHR22937:SF65">
    <property type="entry name" value="E3 UBIQUITIN-PROTEIN LIGASE ARK2C"/>
    <property type="match status" value="1"/>
</dbReference>
<dbReference type="EMBL" id="VJMJ01000012">
    <property type="protein sequence ID" value="KAF0743915.1"/>
    <property type="molecule type" value="Genomic_DNA"/>
</dbReference>
<keyword evidence="10" id="KW-1133">Transmembrane helix</keyword>
<dbReference type="VEuPathDB" id="FungiDB:AeMF1_004459"/>
<dbReference type="PANTHER" id="PTHR22937">
    <property type="entry name" value="E3 UBIQUITIN-PROTEIN LIGASE RNF165"/>
    <property type="match status" value="1"/>
</dbReference>
<evidence type="ECO:0000256" key="1">
    <source>
        <dbReference type="ARBA" id="ARBA00000900"/>
    </source>
</evidence>
<evidence type="ECO:0000256" key="5">
    <source>
        <dbReference type="ARBA" id="ARBA00022692"/>
    </source>
</evidence>
<evidence type="ECO:0000256" key="8">
    <source>
        <dbReference type="ARBA" id="ARBA00022786"/>
    </source>
</evidence>
<dbReference type="CDD" id="cd00538">
    <property type="entry name" value="PA"/>
    <property type="match status" value="1"/>
</dbReference>
<reference evidence="14 15" key="1">
    <citation type="submission" date="2019-07" db="EMBL/GenBank/DDBJ databases">
        <title>Genomics analysis of Aphanomyces spp. identifies a new class of oomycete effector associated with host adaptation.</title>
        <authorList>
            <person name="Gaulin E."/>
        </authorList>
    </citation>
    <scope>NUCLEOTIDE SEQUENCE [LARGE SCALE GENOMIC DNA]</scope>
    <source>
        <strain evidence="14 15">ATCC 201684</strain>
    </source>
</reference>
<keyword evidence="15" id="KW-1185">Reference proteome</keyword>
<comment type="subcellular location">
    <subcellularLocation>
        <location evidence="2">Membrane</location>
    </subcellularLocation>
</comment>
<evidence type="ECO:0000313" key="15">
    <source>
        <dbReference type="Proteomes" id="UP000481153"/>
    </source>
</evidence>
<comment type="caution">
    <text evidence="14">The sequence shown here is derived from an EMBL/GenBank/DDBJ whole genome shotgun (WGS) entry which is preliminary data.</text>
</comment>
<feature type="domain" description="RING-type" evidence="13">
    <location>
        <begin position="230"/>
        <end position="271"/>
    </location>
</feature>
<keyword evidence="6" id="KW-0479">Metal-binding</keyword>
<protein>
    <recommendedName>
        <fullName evidence="3">RING-type E3 ubiquitin transferase</fullName>
        <ecNumber evidence="3">2.3.2.27</ecNumber>
    </recommendedName>
</protein>
<proteinExistence type="predicted"/>
<comment type="catalytic activity">
    <reaction evidence="1">
        <text>S-ubiquitinyl-[E2 ubiquitin-conjugating enzyme]-L-cysteine + [acceptor protein]-L-lysine = [E2 ubiquitin-conjugating enzyme]-L-cysteine + N(6)-ubiquitinyl-[acceptor protein]-L-lysine.</text>
        <dbReference type="EC" id="2.3.2.27"/>
    </reaction>
</comment>
<dbReference type="InterPro" id="IPR011016">
    <property type="entry name" value="Znf_RING-CH"/>
</dbReference>
<evidence type="ECO:0000256" key="3">
    <source>
        <dbReference type="ARBA" id="ARBA00012483"/>
    </source>
</evidence>
<dbReference type="InterPro" id="IPR001841">
    <property type="entry name" value="Znf_RING"/>
</dbReference>
<dbReference type="GO" id="GO:0061630">
    <property type="term" value="F:ubiquitin protein ligase activity"/>
    <property type="evidence" value="ECO:0007669"/>
    <property type="project" value="UniProtKB-EC"/>
</dbReference>
<dbReference type="AlphaFoldDB" id="A0A6G0XTF6"/>
<evidence type="ECO:0000313" key="14">
    <source>
        <dbReference type="EMBL" id="KAF0743915.1"/>
    </source>
</evidence>
<name>A0A6G0XTF6_9STRA</name>
<dbReference type="Pfam" id="PF13639">
    <property type="entry name" value="zf-RING_2"/>
    <property type="match status" value="1"/>
</dbReference>
<evidence type="ECO:0000256" key="10">
    <source>
        <dbReference type="ARBA" id="ARBA00022989"/>
    </source>
</evidence>